<feature type="transmembrane region" description="Helical" evidence="1">
    <location>
        <begin position="26"/>
        <end position="45"/>
    </location>
</feature>
<protein>
    <submittedName>
        <fullName evidence="2">Uncharacterized protein</fullName>
    </submittedName>
</protein>
<dbReference type="Proteomes" id="UP000799536">
    <property type="component" value="Unassembled WGS sequence"/>
</dbReference>
<evidence type="ECO:0000313" key="2">
    <source>
        <dbReference type="EMBL" id="KAF2202681.1"/>
    </source>
</evidence>
<proteinExistence type="predicted"/>
<sequence>MTRVHLLNYYFGISDKHPHIRRSRTTIVFCFSTNTTTFLLCLAFLCSSGTCTGRTV</sequence>
<keyword evidence="1" id="KW-1133">Transmembrane helix</keyword>
<comment type="caution">
    <text evidence="2">The sequence shown here is derived from an EMBL/GenBank/DDBJ whole genome shotgun (WGS) entry which is preliminary data.</text>
</comment>
<organism evidence="2 3">
    <name type="scientific">Delitschia confertaspora ATCC 74209</name>
    <dbReference type="NCBI Taxonomy" id="1513339"/>
    <lineage>
        <taxon>Eukaryota</taxon>
        <taxon>Fungi</taxon>
        <taxon>Dikarya</taxon>
        <taxon>Ascomycota</taxon>
        <taxon>Pezizomycotina</taxon>
        <taxon>Dothideomycetes</taxon>
        <taxon>Pleosporomycetidae</taxon>
        <taxon>Pleosporales</taxon>
        <taxon>Delitschiaceae</taxon>
        <taxon>Delitschia</taxon>
    </lineage>
</organism>
<evidence type="ECO:0000313" key="3">
    <source>
        <dbReference type="Proteomes" id="UP000799536"/>
    </source>
</evidence>
<keyword evidence="1" id="KW-0812">Transmembrane</keyword>
<dbReference type="AlphaFoldDB" id="A0A9P4JNH6"/>
<keyword evidence="3" id="KW-1185">Reference proteome</keyword>
<reference evidence="2" key="1">
    <citation type="journal article" date="2020" name="Stud. Mycol.">
        <title>101 Dothideomycetes genomes: a test case for predicting lifestyles and emergence of pathogens.</title>
        <authorList>
            <person name="Haridas S."/>
            <person name="Albert R."/>
            <person name="Binder M."/>
            <person name="Bloem J."/>
            <person name="Labutti K."/>
            <person name="Salamov A."/>
            <person name="Andreopoulos B."/>
            <person name="Baker S."/>
            <person name="Barry K."/>
            <person name="Bills G."/>
            <person name="Bluhm B."/>
            <person name="Cannon C."/>
            <person name="Castanera R."/>
            <person name="Culley D."/>
            <person name="Daum C."/>
            <person name="Ezra D."/>
            <person name="Gonzalez J."/>
            <person name="Henrissat B."/>
            <person name="Kuo A."/>
            <person name="Liang C."/>
            <person name="Lipzen A."/>
            <person name="Lutzoni F."/>
            <person name="Magnuson J."/>
            <person name="Mondo S."/>
            <person name="Nolan M."/>
            <person name="Ohm R."/>
            <person name="Pangilinan J."/>
            <person name="Park H.-J."/>
            <person name="Ramirez L."/>
            <person name="Alfaro M."/>
            <person name="Sun H."/>
            <person name="Tritt A."/>
            <person name="Yoshinaga Y."/>
            <person name="Zwiers L.-H."/>
            <person name="Turgeon B."/>
            <person name="Goodwin S."/>
            <person name="Spatafora J."/>
            <person name="Crous P."/>
            <person name="Grigoriev I."/>
        </authorList>
    </citation>
    <scope>NUCLEOTIDE SEQUENCE</scope>
    <source>
        <strain evidence="2">ATCC 74209</strain>
    </source>
</reference>
<dbReference type="EMBL" id="ML993928">
    <property type="protein sequence ID" value="KAF2202681.1"/>
    <property type="molecule type" value="Genomic_DNA"/>
</dbReference>
<gene>
    <name evidence="2" type="ORF">GQ43DRAFT_303498</name>
</gene>
<keyword evidence="1" id="KW-0472">Membrane</keyword>
<evidence type="ECO:0000256" key="1">
    <source>
        <dbReference type="SAM" id="Phobius"/>
    </source>
</evidence>
<name>A0A9P4JNH6_9PLEO</name>
<accession>A0A9P4JNH6</accession>